<evidence type="ECO:0000313" key="3">
    <source>
        <dbReference type="EMBL" id="CAC5407605.1"/>
    </source>
</evidence>
<feature type="compositionally biased region" description="Basic and acidic residues" evidence="1">
    <location>
        <begin position="1"/>
        <end position="15"/>
    </location>
</feature>
<feature type="compositionally biased region" description="Acidic residues" evidence="1">
    <location>
        <begin position="106"/>
        <end position="126"/>
    </location>
</feature>
<evidence type="ECO:0000313" key="4">
    <source>
        <dbReference type="Proteomes" id="UP000507470"/>
    </source>
</evidence>
<dbReference type="AlphaFoldDB" id="A0A6J8DHW6"/>
<name>A0A6J8DHW6_MYTCO</name>
<dbReference type="OrthoDB" id="10047222at2759"/>
<keyword evidence="4" id="KW-1185">Reference proteome</keyword>
<protein>
    <submittedName>
        <fullName evidence="3">Nucleolar protein 4-like,Nucleolar protein 4</fullName>
    </submittedName>
</protein>
<organism evidence="3 4">
    <name type="scientific">Mytilus coruscus</name>
    <name type="common">Sea mussel</name>
    <dbReference type="NCBI Taxonomy" id="42192"/>
    <lineage>
        <taxon>Eukaryota</taxon>
        <taxon>Metazoa</taxon>
        <taxon>Spiralia</taxon>
        <taxon>Lophotrochozoa</taxon>
        <taxon>Mollusca</taxon>
        <taxon>Bivalvia</taxon>
        <taxon>Autobranchia</taxon>
        <taxon>Pteriomorphia</taxon>
        <taxon>Mytilida</taxon>
        <taxon>Mytiloidea</taxon>
        <taxon>Mytilidae</taxon>
        <taxon>Mytilinae</taxon>
        <taxon>Mytilus</taxon>
    </lineage>
</organism>
<dbReference type="Pfam" id="PF23079">
    <property type="entry name" value="HTH_NOL4_2nd"/>
    <property type="match status" value="1"/>
</dbReference>
<evidence type="ECO:0000259" key="2">
    <source>
        <dbReference type="Pfam" id="PF23079"/>
    </source>
</evidence>
<dbReference type="PANTHER" id="PTHR12449:SF22">
    <property type="entry name" value="NUCLEOLAR PROTEIN 4"/>
    <property type="match status" value="1"/>
</dbReference>
<feature type="compositionally biased region" description="Pro residues" evidence="1">
    <location>
        <begin position="328"/>
        <end position="340"/>
    </location>
</feature>
<accession>A0A6J8DHW6</accession>
<dbReference type="Proteomes" id="UP000507470">
    <property type="component" value="Unassembled WGS sequence"/>
</dbReference>
<feature type="compositionally biased region" description="Basic and acidic residues" evidence="1">
    <location>
        <begin position="127"/>
        <end position="136"/>
    </location>
</feature>
<evidence type="ECO:0000256" key="1">
    <source>
        <dbReference type="SAM" id="MobiDB-lite"/>
    </source>
</evidence>
<reference evidence="3 4" key="1">
    <citation type="submission" date="2020-06" db="EMBL/GenBank/DDBJ databases">
        <authorList>
            <person name="Li R."/>
            <person name="Bekaert M."/>
        </authorList>
    </citation>
    <scope>NUCLEOTIDE SEQUENCE [LARGE SCALE GENOMIC DNA]</scope>
    <source>
        <strain evidence="4">wild</strain>
    </source>
</reference>
<feature type="region of interest" description="Disordered" evidence="1">
    <location>
        <begin position="257"/>
        <end position="378"/>
    </location>
</feature>
<feature type="compositionally biased region" description="Low complexity" evidence="1">
    <location>
        <begin position="261"/>
        <end position="284"/>
    </location>
</feature>
<dbReference type="EMBL" id="CACVKT020007420">
    <property type="protein sequence ID" value="CAC5407605.1"/>
    <property type="molecule type" value="Genomic_DNA"/>
</dbReference>
<feature type="region of interest" description="Disordered" evidence="1">
    <location>
        <begin position="1"/>
        <end position="136"/>
    </location>
</feature>
<feature type="domain" description="Nucleolar protein 4 helical" evidence="2">
    <location>
        <begin position="137"/>
        <end position="236"/>
    </location>
</feature>
<proteinExistence type="predicted"/>
<sequence>MSKKTSKTDKGKSEESMSTTDSLVSEASPVTDIRTSTPGKDASSENGDAVNGPVNLSTPKSTRSTDSPMEEDKISIAKSPIPRNDRKRRASDDSSVESSTKTSEVEMGDDQDGKDDDDDNDDDDDEKIPVGKEIDPERLKAFNMFVRLFVDENLDRIVPISKQPKDKVQAILEACDRQFPEFHERSRKRIRTYLKSCRRMRRTKEQNGWEPQLRPTPPHLTSAAAEGLLSSACENESNNAKRMRMGLEPLPASVMNAAKESSTTNQSQSQTSTPLSTPSSQKQTTPPPPPAPPAVQVAHSRSSPAPQPSATPQAERHSQSNSDFLRHQPPPPAFRPPPEFHSPFFPNGNGLFRPGFPPTYQHPAHHHPTVLSHSSITQNSVQNGPTDLSLKKNSAKNQLSSTEITTIKQLIAGYRESAAFLYRSADELEQLLLQQN</sequence>
<dbReference type="InterPro" id="IPR056549">
    <property type="entry name" value="HTH_NOL4"/>
</dbReference>
<feature type="compositionally biased region" description="Polar residues" evidence="1">
    <location>
        <begin position="54"/>
        <end position="67"/>
    </location>
</feature>
<dbReference type="InterPro" id="IPR039788">
    <property type="entry name" value="NOL4/NOL4L"/>
</dbReference>
<dbReference type="PANTHER" id="PTHR12449">
    <property type="entry name" value="DEATH DOMAIN-CONTAINING PROTEIN"/>
    <property type="match status" value="1"/>
</dbReference>
<feature type="compositionally biased region" description="Low complexity" evidence="1">
    <location>
        <begin position="298"/>
        <end position="313"/>
    </location>
</feature>
<gene>
    <name evidence="3" type="ORF">MCOR_41061</name>
</gene>